<sequence>MYARSITFHGDADRQDEGVDFVRDEVLPTISRLDGCIGLSMVVDRDTGLSIVTSSWDSREAMRASLPRLANARLRGAEILGATPELAEWDVAVMHRRHMVTAGACCRVTWLRLNHGDVDRGIGIYRDAMIPEMESLAGFCSASLLVDRENGRACNTTVYDSAESLAASRERSWAIRDAGLRDAGVDVLDVAECDVVLAHLRLPELV</sequence>
<reference evidence="2 3" key="1">
    <citation type="submission" date="2020-07" db="EMBL/GenBank/DDBJ databases">
        <title>Sequencing the genomes of 1000 actinobacteria strains.</title>
        <authorList>
            <person name="Klenk H.-P."/>
        </authorList>
    </citation>
    <scope>NUCLEOTIDE SEQUENCE [LARGE SCALE GENOMIC DNA]</scope>
    <source>
        <strain evidence="2 3">DSM 21349</strain>
    </source>
</reference>
<dbReference type="Proteomes" id="UP000580910">
    <property type="component" value="Unassembled WGS sequence"/>
</dbReference>
<keyword evidence="3" id="KW-1185">Reference proteome</keyword>
<proteinExistence type="predicted"/>
<dbReference type="Gene3D" id="3.30.70.100">
    <property type="match status" value="1"/>
</dbReference>
<evidence type="ECO:0000259" key="1">
    <source>
        <dbReference type="Pfam" id="PF03992"/>
    </source>
</evidence>
<gene>
    <name evidence="2" type="ORF">FB382_001322</name>
</gene>
<comment type="caution">
    <text evidence="2">The sequence shown here is derived from an EMBL/GenBank/DDBJ whole genome shotgun (WGS) entry which is preliminary data.</text>
</comment>
<protein>
    <recommendedName>
        <fullName evidence="1">ABM domain-containing protein</fullName>
    </recommendedName>
</protein>
<dbReference type="InterPro" id="IPR011008">
    <property type="entry name" value="Dimeric_a/b-barrel"/>
</dbReference>
<dbReference type="RefSeq" id="WP_182537804.1">
    <property type="nucleotide sequence ID" value="NZ_JACGXA010000001.1"/>
</dbReference>
<accession>A0A7W3IYI9</accession>
<dbReference type="AlphaFoldDB" id="A0A7W3IYI9"/>
<dbReference type="InterPro" id="IPR007138">
    <property type="entry name" value="ABM_dom"/>
</dbReference>
<evidence type="ECO:0000313" key="3">
    <source>
        <dbReference type="Proteomes" id="UP000580910"/>
    </source>
</evidence>
<organism evidence="2 3">
    <name type="scientific">Nocardioides ginsengisegetis</name>
    <dbReference type="NCBI Taxonomy" id="661491"/>
    <lineage>
        <taxon>Bacteria</taxon>
        <taxon>Bacillati</taxon>
        <taxon>Actinomycetota</taxon>
        <taxon>Actinomycetes</taxon>
        <taxon>Propionibacteriales</taxon>
        <taxon>Nocardioidaceae</taxon>
        <taxon>Nocardioides</taxon>
    </lineage>
</organism>
<dbReference type="EMBL" id="JACGXA010000001">
    <property type="protein sequence ID" value="MBA8803031.1"/>
    <property type="molecule type" value="Genomic_DNA"/>
</dbReference>
<dbReference type="Pfam" id="PF03992">
    <property type="entry name" value="ABM"/>
    <property type="match status" value="1"/>
</dbReference>
<dbReference type="SUPFAM" id="SSF54909">
    <property type="entry name" value="Dimeric alpha+beta barrel"/>
    <property type="match status" value="1"/>
</dbReference>
<evidence type="ECO:0000313" key="2">
    <source>
        <dbReference type="EMBL" id="MBA8803031.1"/>
    </source>
</evidence>
<feature type="domain" description="ABM" evidence="1">
    <location>
        <begin position="1"/>
        <end position="65"/>
    </location>
</feature>
<name>A0A7W3IYI9_9ACTN</name>